<sequence>MDDLPDTGAAPLFRAAAEARLAPSILNTQPWRWHVDDRHLDLYADPQRQLTGLDPDGRLLVLSCGAALQHAEVSLAARGYEPAVQRTQQRGDDRWLARVGVGGRRPVRPEDVEAWHSMRQRCTDRRPFRAATPVPEAALATLCAAAETAGAWLHRVEPEQVRYVRAAAQGAQRIEDKDQRSVQDLREWAGRDPGLGDGLPAATVVAPVARPVPLRSFGLEGEQGERTADPGPGDDHLAEYLIIATTGDDPVDWLRAGEATSAVWLAATTLGLAVSPLSDVVEVPGARVLLRSLLHRPGHPQLVLRVGAAAGGAPPAAARRRRARDVIRRDRPAPRPRI</sequence>
<dbReference type="AlphaFoldDB" id="A0A9Q9IR65"/>
<proteinExistence type="predicted"/>
<evidence type="ECO:0000259" key="2">
    <source>
        <dbReference type="Pfam" id="PF00881"/>
    </source>
</evidence>
<dbReference type="PANTHER" id="PTHR23026:SF123">
    <property type="entry name" value="NAD(P)H NITROREDUCTASE RV3131-RELATED"/>
    <property type="match status" value="1"/>
</dbReference>
<dbReference type="RefSeq" id="WP_052388370.1">
    <property type="nucleotide sequence ID" value="NZ_CP073767.1"/>
</dbReference>
<protein>
    <submittedName>
        <fullName evidence="3">Nitroreductase family protein</fullName>
    </submittedName>
</protein>
<feature type="domain" description="Nitroreductase" evidence="2">
    <location>
        <begin position="119"/>
        <end position="307"/>
    </location>
</feature>
<dbReference type="SUPFAM" id="SSF55469">
    <property type="entry name" value="FMN-dependent nitroreductase-like"/>
    <property type="match status" value="2"/>
</dbReference>
<accession>A0A9Q9IR65</accession>
<keyword evidence="4" id="KW-1185">Reference proteome</keyword>
<evidence type="ECO:0000313" key="3">
    <source>
        <dbReference type="EMBL" id="UWZ57870.1"/>
    </source>
</evidence>
<evidence type="ECO:0000313" key="4">
    <source>
        <dbReference type="Proteomes" id="UP001058003"/>
    </source>
</evidence>
<organism evidence="3 4">
    <name type="scientific">Dactylosporangium aurantiacum</name>
    <dbReference type="NCBI Taxonomy" id="35754"/>
    <lineage>
        <taxon>Bacteria</taxon>
        <taxon>Bacillati</taxon>
        <taxon>Actinomycetota</taxon>
        <taxon>Actinomycetes</taxon>
        <taxon>Micromonosporales</taxon>
        <taxon>Micromonosporaceae</taxon>
        <taxon>Dactylosporangium</taxon>
    </lineage>
</organism>
<dbReference type="Gene3D" id="3.40.109.10">
    <property type="entry name" value="NADH Oxidase"/>
    <property type="match status" value="1"/>
</dbReference>
<dbReference type="PANTHER" id="PTHR23026">
    <property type="entry name" value="NADPH NITROREDUCTASE"/>
    <property type="match status" value="1"/>
</dbReference>
<gene>
    <name evidence="3" type="ORF">Daura_17880</name>
</gene>
<reference evidence="3" key="1">
    <citation type="submission" date="2021-04" db="EMBL/GenBank/DDBJ databases">
        <title>Dactylosporangium aurantiacum NRRL B-8018 full assembly.</title>
        <authorList>
            <person name="Hartkoorn R.C."/>
            <person name="Beaudoing E."/>
            <person name="Hot D."/>
        </authorList>
    </citation>
    <scope>NUCLEOTIDE SEQUENCE</scope>
    <source>
        <strain evidence="3">NRRL B-8018</strain>
    </source>
</reference>
<dbReference type="Gene3D" id="3.40.109.30">
    <property type="entry name" value="putative nitroreductase (tm1586), domain 2"/>
    <property type="match status" value="1"/>
</dbReference>
<dbReference type="KEGG" id="daur:Daura_17880"/>
<evidence type="ECO:0000256" key="1">
    <source>
        <dbReference type="SAM" id="MobiDB-lite"/>
    </source>
</evidence>
<feature type="region of interest" description="Disordered" evidence="1">
    <location>
        <begin position="314"/>
        <end position="338"/>
    </location>
</feature>
<dbReference type="Proteomes" id="UP001058003">
    <property type="component" value="Chromosome"/>
</dbReference>
<name>A0A9Q9IR65_9ACTN</name>
<dbReference type="InterPro" id="IPR000415">
    <property type="entry name" value="Nitroreductase-like"/>
</dbReference>
<dbReference type="GO" id="GO:0016491">
    <property type="term" value="F:oxidoreductase activity"/>
    <property type="evidence" value="ECO:0007669"/>
    <property type="project" value="InterPro"/>
</dbReference>
<dbReference type="InterPro" id="IPR050627">
    <property type="entry name" value="Nitroreductase/BluB"/>
</dbReference>
<dbReference type="InterPro" id="IPR029479">
    <property type="entry name" value="Nitroreductase"/>
</dbReference>
<dbReference type="EMBL" id="CP073767">
    <property type="protein sequence ID" value="UWZ57870.1"/>
    <property type="molecule type" value="Genomic_DNA"/>
</dbReference>
<dbReference type="Pfam" id="PF00881">
    <property type="entry name" value="Nitroreductase"/>
    <property type="match status" value="1"/>
</dbReference>
<feature type="compositionally biased region" description="Basic and acidic residues" evidence="1">
    <location>
        <begin position="324"/>
        <end position="338"/>
    </location>
</feature>
<dbReference type="NCBIfam" id="NF047509">
    <property type="entry name" value="Rv3131_FMN_oxido"/>
    <property type="match status" value="1"/>
</dbReference>